<dbReference type="Gene3D" id="1.10.8.870">
    <property type="entry name" value="Alpha-glycerophosphate oxidase, cap domain"/>
    <property type="match status" value="1"/>
</dbReference>
<dbReference type="Proteomes" id="UP000015503">
    <property type="component" value="Chromosome"/>
</dbReference>
<dbReference type="HOGENOM" id="CLU_015740_5_1_6"/>
<dbReference type="Gene3D" id="3.50.50.60">
    <property type="entry name" value="FAD/NAD(P)-binding domain"/>
    <property type="match status" value="1"/>
</dbReference>
<dbReference type="GO" id="GO:0006071">
    <property type="term" value="P:glycerol metabolic process"/>
    <property type="evidence" value="ECO:0007669"/>
    <property type="project" value="UniProtKB-KW"/>
</dbReference>
<dbReference type="STRING" id="1245471.PCA10_20970"/>
<keyword evidence="3" id="KW-0285">Flavoprotein</keyword>
<evidence type="ECO:0000313" key="9">
    <source>
        <dbReference type="EMBL" id="BAN47829.1"/>
    </source>
</evidence>
<feature type="domain" description="FAD dependent oxidoreductase" evidence="7">
    <location>
        <begin position="22"/>
        <end position="355"/>
    </location>
</feature>
<dbReference type="PANTHER" id="PTHR11985">
    <property type="entry name" value="GLYCEROL-3-PHOSPHATE DEHYDROGENASE"/>
    <property type="match status" value="1"/>
</dbReference>
<dbReference type="RefSeq" id="WP_016492029.1">
    <property type="nucleotide sequence ID" value="NC_021499.1"/>
</dbReference>
<evidence type="ECO:0000259" key="7">
    <source>
        <dbReference type="Pfam" id="PF01266"/>
    </source>
</evidence>
<dbReference type="PRINTS" id="PR01001">
    <property type="entry name" value="FADG3PDH"/>
</dbReference>
<dbReference type="EMBL" id="AP013068">
    <property type="protein sequence ID" value="BAN47829.1"/>
    <property type="molecule type" value="Genomic_DNA"/>
</dbReference>
<evidence type="ECO:0000256" key="3">
    <source>
        <dbReference type="ARBA" id="ARBA00022630"/>
    </source>
</evidence>
<proteinExistence type="inferred from homology"/>
<dbReference type="GO" id="GO:0004368">
    <property type="term" value="F:glycerol-3-phosphate dehydrogenase (quinone) activity"/>
    <property type="evidence" value="ECO:0007669"/>
    <property type="project" value="InterPro"/>
</dbReference>
<comment type="cofactor">
    <cofactor evidence="1">
        <name>FAD</name>
        <dbReference type="ChEBI" id="CHEBI:57692"/>
    </cofactor>
</comment>
<dbReference type="PATRIC" id="fig|1245471.3.peg.2113"/>
<dbReference type="InterPro" id="IPR036188">
    <property type="entry name" value="FAD/NAD-bd_sf"/>
</dbReference>
<evidence type="ECO:0000256" key="6">
    <source>
        <dbReference type="ARBA" id="ARBA00023002"/>
    </source>
</evidence>
<keyword evidence="5" id="KW-0274">FAD</keyword>
<dbReference type="InterPro" id="IPR038299">
    <property type="entry name" value="DAO_C_sf"/>
</dbReference>
<feature type="domain" description="Alpha-glycerophosphate oxidase C-terminal" evidence="8">
    <location>
        <begin position="413"/>
        <end position="503"/>
    </location>
</feature>
<dbReference type="InterPro" id="IPR006076">
    <property type="entry name" value="FAD-dep_OxRdtase"/>
</dbReference>
<evidence type="ECO:0000256" key="5">
    <source>
        <dbReference type="ARBA" id="ARBA00022827"/>
    </source>
</evidence>
<dbReference type="Pfam" id="PF16901">
    <property type="entry name" value="DAO_C"/>
    <property type="match status" value="1"/>
</dbReference>
<dbReference type="SUPFAM" id="SSF51905">
    <property type="entry name" value="FAD/NAD(P)-binding domain"/>
    <property type="match status" value="1"/>
</dbReference>
<sequence length="524" mass="57494">MGAWNAEWRRVALPELARQEWDLIVVGGGICGAGILREAARQGWKCLLLEQRDFAWGTSSRSSKMVHGGLRYIAKGQFGLTRASVRERQRLLAEAPGLVEPLSFVMPHRGGFPGPRVFGGLLAVYDALAGRRNHLYYPLQQLRYLVPGLGEEGLLGGTRFFDAVTDDARLVMRVLGEARGEGGEALNGMRVTTLQREQGRVTGLEAEDLESGKRFSFRARTLAVATGAWADRLRTAQGAEHIRPLRGSHLLLPGWRLPLAHAISFMHPADGRPVFVFPWEGATVIGTTDLDHADGLDDDARISAAEVDYLLQACALQFPAAGIGRADLLSSWAGVRPVVSEGEARLKPSDEKREHVLWVEPGCVTLAGGKLTTFRLLALEVLRACASFAGRHLAEGDGPVFQPCAASALPALSPTQRLRLLGRHGRAVAELARWVGELGSERVGTTDTLWAELAWAAEGELVLHLDDLLLRRTRLGLLLPEGARAELPRIRTLCQPLLGWDDPRWVREEADYLALWRKSYSLPE</sequence>
<dbReference type="InterPro" id="IPR031656">
    <property type="entry name" value="DAO_C"/>
</dbReference>
<comment type="similarity">
    <text evidence="2">Belongs to the FAD-dependent glycerol-3-phosphate dehydrogenase family.</text>
</comment>
<dbReference type="Pfam" id="PF01266">
    <property type="entry name" value="DAO"/>
    <property type="match status" value="1"/>
</dbReference>
<dbReference type="InterPro" id="IPR000447">
    <property type="entry name" value="G3P_DH_FAD-dep"/>
</dbReference>
<name>S6BFI8_METRE</name>
<keyword evidence="4" id="KW-0319">Glycerol metabolism</keyword>
<keyword evidence="6" id="KW-0560">Oxidoreductase</keyword>
<evidence type="ECO:0000313" key="10">
    <source>
        <dbReference type="Proteomes" id="UP000015503"/>
    </source>
</evidence>
<evidence type="ECO:0000256" key="2">
    <source>
        <dbReference type="ARBA" id="ARBA00007330"/>
    </source>
</evidence>
<organism evidence="9 10">
    <name type="scientific">Metapseudomonas resinovorans NBRC 106553</name>
    <dbReference type="NCBI Taxonomy" id="1245471"/>
    <lineage>
        <taxon>Bacteria</taxon>
        <taxon>Pseudomonadati</taxon>
        <taxon>Pseudomonadota</taxon>
        <taxon>Gammaproteobacteria</taxon>
        <taxon>Pseudomonadales</taxon>
        <taxon>Pseudomonadaceae</taxon>
        <taxon>Metapseudomonas</taxon>
    </lineage>
</organism>
<reference evidence="9 10" key="1">
    <citation type="journal article" date="2013" name="Genome Announc.">
        <title>Complete Genome Sequence of the Carbazole Degrader Pseudomonas resinovorans Strain CA10 (NBRC 106553).</title>
        <authorList>
            <person name="Shintani M."/>
            <person name="Hosoyama A."/>
            <person name="Ohji S."/>
            <person name="Tsuchikane K."/>
            <person name="Takarada H."/>
            <person name="Yamazoe A."/>
            <person name="Fujita N."/>
            <person name="Nojiri H."/>
        </authorList>
    </citation>
    <scope>NUCLEOTIDE SEQUENCE [LARGE SCALE GENOMIC DNA]</scope>
    <source>
        <strain evidence="9 10">NBRC 106553</strain>
    </source>
</reference>
<dbReference type="OrthoDB" id="9766796at2"/>
<dbReference type="Gene3D" id="3.30.9.10">
    <property type="entry name" value="D-Amino Acid Oxidase, subunit A, domain 2"/>
    <property type="match status" value="1"/>
</dbReference>
<dbReference type="AlphaFoldDB" id="S6BFI8"/>
<evidence type="ECO:0000256" key="1">
    <source>
        <dbReference type="ARBA" id="ARBA00001974"/>
    </source>
</evidence>
<dbReference type="PANTHER" id="PTHR11985:SF35">
    <property type="entry name" value="ANAEROBIC GLYCEROL-3-PHOSPHATE DEHYDROGENASE SUBUNIT A"/>
    <property type="match status" value="1"/>
</dbReference>
<evidence type="ECO:0000259" key="8">
    <source>
        <dbReference type="Pfam" id="PF16901"/>
    </source>
</evidence>
<accession>S6BFI8</accession>
<protein>
    <submittedName>
        <fullName evidence="9">Putative glycerol-3-phosphate dehydrogenase</fullName>
    </submittedName>
</protein>
<dbReference type="GO" id="GO:0046168">
    <property type="term" value="P:glycerol-3-phosphate catabolic process"/>
    <property type="evidence" value="ECO:0007669"/>
    <property type="project" value="TreeGrafter"/>
</dbReference>
<evidence type="ECO:0000256" key="4">
    <source>
        <dbReference type="ARBA" id="ARBA00022798"/>
    </source>
</evidence>
<dbReference type="KEGG" id="pre:PCA10_20970"/>
<keyword evidence="10" id="KW-1185">Reference proteome</keyword>
<gene>
    <name evidence="9" type="ORF">PCA10_20970</name>
</gene>
<dbReference type="eggNOG" id="COG0578">
    <property type="taxonomic scope" value="Bacteria"/>
</dbReference>